<name>A0A5J9ST78_9POAL</name>
<proteinExistence type="predicted"/>
<accession>A0A5J9ST78</accession>
<protein>
    <submittedName>
        <fullName evidence="1">Uncharacterized protein</fullName>
    </submittedName>
</protein>
<dbReference type="Proteomes" id="UP000324897">
    <property type="component" value="Unassembled WGS sequence"/>
</dbReference>
<sequence length="103" mass="11222">MTDDLLLHGATVVNLGLGLSVTRPSPIAPARFGTEDDLSRCGIPPSRAAPDQGCFLPVLCNQAWTLWYNFAISLVPHWPDRLFSDIYQVGPEVLKAWATSEGV</sequence>
<organism evidence="1 2">
    <name type="scientific">Eragrostis curvula</name>
    <name type="common">weeping love grass</name>
    <dbReference type="NCBI Taxonomy" id="38414"/>
    <lineage>
        <taxon>Eukaryota</taxon>
        <taxon>Viridiplantae</taxon>
        <taxon>Streptophyta</taxon>
        <taxon>Embryophyta</taxon>
        <taxon>Tracheophyta</taxon>
        <taxon>Spermatophyta</taxon>
        <taxon>Magnoliopsida</taxon>
        <taxon>Liliopsida</taxon>
        <taxon>Poales</taxon>
        <taxon>Poaceae</taxon>
        <taxon>PACMAD clade</taxon>
        <taxon>Chloridoideae</taxon>
        <taxon>Eragrostideae</taxon>
        <taxon>Eragrostidinae</taxon>
        <taxon>Eragrostis</taxon>
    </lineage>
</organism>
<gene>
    <name evidence="1" type="ORF">EJB05_52391</name>
</gene>
<dbReference type="AlphaFoldDB" id="A0A5J9ST78"/>
<keyword evidence="2" id="KW-1185">Reference proteome</keyword>
<dbReference type="EMBL" id="RWGY01000360">
    <property type="protein sequence ID" value="TVU02124.1"/>
    <property type="molecule type" value="Genomic_DNA"/>
</dbReference>
<evidence type="ECO:0000313" key="2">
    <source>
        <dbReference type="Proteomes" id="UP000324897"/>
    </source>
</evidence>
<evidence type="ECO:0000313" key="1">
    <source>
        <dbReference type="EMBL" id="TVU02124.1"/>
    </source>
</evidence>
<reference evidence="1 2" key="1">
    <citation type="journal article" date="2019" name="Sci. Rep.">
        <title>A high-quality genome of Eragrostis curvula grass provides insights into Poaceae evolution and supports new strategies to enhance forage quality.</title>
        <authorList>
            <person name="Carballo J."/>
            <person name="Santos B.A.C.M."/>
            <person name="Zappacosta D."/>
            <person name="Garbus I."/>
            <person name="Selva J.P."/>
            <person name="Gallo C.A."/>
            <person name="Diaz A."/>
            <person name="Albertini E."/>
            <person name="Caccamo M."/>
            <person name="Echenique V."/>
        </authorList>
    </citation>
    <scope>NUCLEOTIDE SEQUENCE [LARGE SCALE GENOMIC DNA]</scope>
    <source>
        <strain evidence="2">cv. Victoria</strain>
        <tissue evidence="1">Leaf</tissue>
    </source>
</reference>
<dbReference type="Gramene" id="TVU02124">
    <property type="protein sequence ID" value="TVU02124"/>
    <property type="gene ID" value="EJB05_52391"/>
</dbReference>
<feature type="non-terminal residue" evidence="1">
    <location>
        <position position="1"/>
    </location>
</feature>
<comment type="caution">
    <text evidence="1">The sequence shown here is derived from an EMBL/GenBank/DDBJ whole genome shotgun (WGS) entry which is preliminary data.</text>
</comment>